<evidence type="ECO:0000256" key="4">
    <source>
        <dbReference type="PROSITE-ProRule" id="PRU01131"/>
    </source>
</evidence>
<feature type="region of interest" description="Disordered" evidence="5">
    <location>
        <begin position="67"/>
        <end position="99"/>
    </location>
</feature>
<keyword evidence="8" id="KW-1185">Reference proteome</keyword>
<dbReference type="EMBL" id="KV002658">
    <property type="protein sequence ID" value="KZV37552.1"/>
    <property type="molecule type" value="Genomic_DNA"/>
</dbReference>
<dbReference type="AlphaFoldDB" id="A0A2Z7BSG8"/>
<reference evidence="7 8" key="1">
    <citation type="journal article" date="2015" name="Proc. Natl. Acad. Sci. U.S.A.">
        <title>The resurrection genome of Boea hygrometrica: A blueprint for survival of dehydration.</title>
        <authorList>
            <person name="Xiao L."/>
            <person name="Yang G."/>
            <person name="Zhang L."/>
            <person name="Yang X."/>
            <person name="Zhao S."/>
            <person name="Ji Z."/>
            <person name="Zhou Q."/>
            <person name="Hu M."/>
            <person name="Wang Y."/>
            <person name="Chen M."/>
            <person name="Xu Y."/>
            <person name="Jin H."/>
            <person name="Xiao X."/>
            <person name="Hu G."/>
            <person name="Bao F."/>
            <person name="Hu Y."/>
            <person name="Wan P."/>
            <person name="Li L."/>
            <person name="Deng X."/>
            <person name="Kuang T."/>
            <person name="Xiang C."/>
            <person name="Zhu J.K."/>
            <person name="Oliver M.J."/>
            <person name="He Y."/>
        </authorList>
    </citation>
    <scope>NUCLEOTIDE SEQUENCE [LARGE SCALE GENOMIC DNA]</scope>
    <source>
        <strain evidence="8">cv. XS01</strain>
    </source>
</reference>
<evidence type="ECO:0000313" key="7">
    <source>
        <dbReference type="EMBL" id="KZV37552.1"/>
    </source>
</evidence>
<accession>A0A2Z7BSG8</accession>
<sequence>MLERKSNPVIGILAGTLVSGNKSGLVDVTTSSRSHLEPNNTSPRGPRNFHLGGVGLGIVAALEKSGETPSNKALCGRNPRRSDPIPVASPKNPSKIGREFDEMDMDNNSEEYTIVTFHGPKESHTKVYGIDHGQGGDYRSPFRLQRKCKSKTTSVFHISPARFGAVSGMPADDFLSSCDMCKKELHGKDIYMYRGEKAFCSTECRYRQIVIDERQEKCGSEASRPVDVSSSLTNEKILAPGILAI</sequence>
<organism evidence="7 8">
    <name type="scientific">Dorcoceras hygrometricum</name>
    <dbReference type="NCBI Taxonomy" id="472368"/>
    <lineage>
        <taxon>Eukaryota</taxon>
        <taxon>Viridiplantae</taxon>
        <taxon>Streptophyta</taxon>
        <taxon>Embryophyta</taxon>
        <taxon>Tracheophyta</taxon>
        <taxon>Spermatophyta</taxon>
        <taxon>Magnoliopsida</taxon>
        <taxon>eudicotyledons</taxon>
        <taxon>Gunneridae</taxon>
        <taxon>Pentapetalae</taxon>
        <taxon>asterids</taxon>
        <taxon>lamiids</taxon>
        <taxon>Lamiales</taxon>
        <taxon>Gesneriaceae</taxon>
        <taxon>Didymocarpoideae</taxon>
        <taxon>Trichosporeae</taxon>
        <taxon>Loxocarpinae</taxon>
        <taxon>Dorcoceras</taxon>
    </lineage>
</organism>
<evidence type="ECO:0000313" key="8">
    <source>
        <dbReference type="Proteomes" id="UP000250235"/>
    </source>
</evidence>
<proteinExistence type="inferred from homology"/>
<feature type="domain" description="FLZ-type" evidence="6">
    <location>
        <begin position="173"/>
        <end position="216"/>
    </location>
</feature>
<feature type="zinc finger region" description="FLZ-type" evidence="4">
    <location>
        <begin position="173"/>
        <end position="216"/>
    </location>
</feature>
<protein>
    <recommendedName>
        <fullName evidence="6">FLZ-type domain-containing protein</fullName>
    </recommendedName>
</protein>
<keyword evidence="3" id="KW-0862">Zinc</keyword>
<keyword evidence="3" id="KW-0863">Zinc-finger</keyword>
<dbReference type="PANTHER" id="PTHR47208">
    <property type="entry name" value="OS02G0174800 PROTEIN"/>
    <property type="match status" value="1"/>
</dbReference>
<keyword evidence="2" id="KW-0479">Metal-binding</keyword>
<dbReference type="InterPro" id="IPR044604">
    <property type="entry name" value="FLZ12/13/14"/>
</dbReference>
<evidence type="ECO:0000256" key="1">
    <source>
        <dbReference type="ARBA" id="ARBA00009374"/>
    </source>
</evidence>
<dbReference type="Pfam" id="PF04570">
    <property type="entry name" value="zf-FLZ"/>
    <property type="match status" value="1"/>
</dbReference>
<evidence type="ECO:0000256" key="5">
    <source>
        <dbReference type="SAM" id="MobiDB-lite"/>
    </source>
</evidence>
<dbReference type="PROSITE" id="PS51795">
    <property type="entry name" value="ZF_FLZ"/>
    <property type="match status" value="1"/>
</dbReference>
<evidence type="ECO:0000256" key="3">
    <source>
        <dbReference type="ARBA" id="ARBA00022771"/>
    </source>
</evidence>
<dbReference type="Proteomes" id="UP000250235">
    <property type="component" value="Unassembled WGS sequence"/>
</dbReference>
<dbReference type="PANTHER" id="PTHR47208:SF5">
    <property type="entry name" value="FCS-LIKE ZINC FINGER 12-RELATED"/>
    <property type="match status" value="1"/>
</dbReference>
<dbReference type="GO" id="GO:0008270">
    <property type="term" value="F:zinc ion binding"/>
    <property type="evidence" value="ECO:0007669"/>
    <property type="project" value="UniProtKB-KW"/>
</dbReference>
<evidence type="ECO:0000256" key="2">
    <source>
        <dbReference type="ARBA" id="ARBA00022723"/>
    </source>
</evidence>
<gene>
    <name evidence="7" type="ORF">F511_42892</name>
</gene>
<evidence type="ECO:0000259" key="6">
    <source>
        <dbReference type="PROSITE" id="PS51795"/>
    </source>
</evidence>
<name>A0A2Z7BSG8_9LAMI</name>
<dbReference type="InterPro" id="IPR007650">
    <property type="entry name" value="Zf-FLZ_dom"/>
</dbReference>
<comment type="similarity">
    <text evidence="1">Belongs to the FLZ family.</text>
</comment>
<dbReference type="OrthoDB" id="1932717at2759"/>